<dbReference type="AlphaFoldDB" id="A0A521AMF5"/>
<evidence type="ECO:0000259" key="2">
    <source>
        <dbReference type="Pfam" id="PF09822"/>
    </source>
</evidence>
<evidence type="ECO:0000313" key="5">
    <source>
        <dbReference type="Proteomes" id="UP000319040"/>
    </source>
</evidence>
<keyword evidence="1" id="KW-0472">Membrane</keyword>
<name>A0A521AMF5_SACCC</name>
<feature type="transmembrane region" description="Helical" evidence="1">
    <location>
        <begin position="543"/>
        <end position="567"/>
    </location>
</feature>
<proteinExistence type="predicted"/>
<keyword evidence="1" id="KW-0812">Transmembrane</keyword>
<gene>
    <name evidence="4" type="ORF">SAMN06265379_101259</name>
</gene>
<feature type="domain" description="ABC-type uncharacterised transport system" evidence="2">
    <location>
        <begin position="203"/>
        <end position="510"/>
    </location>
</feature>
<dbReference type="Pfam" id="PF09822">
    <property type="entry name" value="ABC_transp_aux"/>
    <property type="match status" value="1"/>
</dbReference>
<dbReference type="Proteomes" id="UP000319040">
    <property type="component" value="Unassembled WGS sequence"/>
</dbReference>
<sequence length="574" mass="65304">MTDERKYNRMKKVNKIKDIRNLVVLVLAMVLLNLLGGAWFFRLDLTTEKRYSLSDNTKELLAGLDNPIDIKVYLKGDLNVDFSKFARSIGELMNEFSIYGGRNIQYQFINPNDGTQKEKKKMREELSEMGLSPQPVFEQSEDGRNTTTHVYPFAVLTLDDIRLPINLLDNIKGFSGAENLNKSIEGLEFKFTDAIRRITLDDKPRIAFLEGHGELDELDVMDITDHLSQYYQVERGAIANDPTILDPYKAIIIAKPQSQFSESDKFAIDQYMMNGGRVLWLVDAVNITLDSLRSASETIGMMADLNIEDQLFKYGVRINPVLIQDIQAAMIPITVSGAGGEPKIVPAPWLYSPLLIPQPDHPISRNMNVVRGEFVSSIDTVNSQLDITRTVLLRTSRYTKVDQVPVFVSLGFVNEKPDRRAFTQSFMPVSIIQEGIFPSVFENRMVPQNMSANAGPVKNRSVPTKMMVVADGDLIKNEVRFKNSNPKIMPLGFDQLSGQTFGNKDFILNAVNYLCDDSGWMDLRARSYTLRLLDKNKVANESLYWKVVNMVLPLLSILILALVFTFYRRYRYRR</sequence>
<feature type="domain" description="DUF7088" evidence="3">
    <location>
        <begin position="48"/>
        <end position="156"/>
    </location>
</feature>
<protein>
    <submittedName>
        <fullName evidence="4">Gliding-associated putative ABC transporter substrate-binding component GldG</fullName>
    </submittedName>
</protein>
<evidence type="ECO:0000256" key="1">
    <source>
        <dbReference type="SAM" id="Phobius"/>
    </source>
</evidence>
<dbReference type="NCBIfam" id="TIGR03521">
    <property type="entry name" value="GldG"/>
    <property type="match status" value="1"/>
</dbReference>
<keyword evidence="1" id="KW-1133">Transmembrane helix</keyword>
<keyword evidence="5" id="KW-1185">Reference proteome</keyword>
<dbReference type="InterPro" id="IPR019863">
    <property type="entry name" value="Motility-assoc_ABC-rel_GldG"/>
</dbReference>
<dbReference type="InterPro" id="IPR055396">
    <property type="entry name" value="DUF7088"/>
</dbReference>
<reference evidence="4 5" key="1">
    <citation type="submission" date="2017-05" db="EMBL/GenBank/DDBJ databases">
        <authorList>
            <person name="Varghese N."/>
            <person name="Submissions S."/>
        </authorList>
    </citation>
    <scope>NUCLEOTIDE SEQUENCE [LARGE SCALE GENOMIC DNA]</scope>
    <source>
        <strain evidence="4 5">DSM 27040</strain>
    </source>
</reference>
<dbReference type="Pfam" id="PF23357">
    <property type="entry name" value="DUF7088"/>
    <property type="match status" value="1"/>
</dbReference>
<feature type="transmembrane region" description="Helical" evidence="1">
    <location>
        <begin position="21"/>
        <end position="41"/>
    </location>
</feature>
<accession>A0A521AMF5</accession>
<evidence type="ECO:0000313" key="4">
    <source>
        <dbReference type="EMBL" id="SMO36008.1"/>
    </source>
</evidence>
<organism evidence="4 5">
    <name type="scientific">Saccharicrinis carchari</name>
    <dbReference type="NCBI Taxonomy" id="1168039"/>
    <lineage>
        <taxon>Bacteria</taxon>
        <taxon>Pseudomonadati</taxon>
        <taxon>Bacteroidota</taxon>
        <taxon>Bacteroidia</taxon>
        <taxon>Marinilabiliales</taxon>
        <taxon>Marinilabiliaceae</taxon>
        <taxon>Saccharicrinis</taxon>
    </lineage>
</organism>
<dbReference type="EMBL" id="FXTB01000001">
    <property type="protein sequence ID" value="SMO36008.1"/>
    <property type="molecule type" value="Genomic_DNA"/>
</dbReference>
<dbReference type="InterPro" id="IPR019196">
    <property type="entry name" value="ABC_transp_unknown"/>
</dbReference>
<evidence type="ECO:0000259" key="3">
    <source>
        <dbReference type="Pfam" id="PF23357"/>
    </source>
</evidence>